<dbReference type="EMBL" id="CAJNYT010002973">
    <property type="protein sequence ID" value="CAF3510801.1"/>
    <property type="molecule type" value="Genomic_DNA"/>
</dbReference>
<organism evidence="3 4">
    <name type="scientific">Rotaria socialis</name>
    <dbReference type="NCBI Taxonomy" id="392032"/>
    <lineage>
        <taxon>Eukaryota</taxon>
        <taxon>Metazoa</taxon>
        <taxon>Spiralia</taxon>
        <taxon>Gnathifera</taxon>
        <taxon>Rotifera</taxon>
        <taxon>Eurotatoria</taxon>
        <taxon>Bdelloidea</taxon>
        <taxon>Philodinida</taxon>
        <taxon>Philodinidae</taxon>
        <taxon>Rotaria</taxon>
    </lineage>
</organism>
<accession>A0A821UPM5</accession>
<evidence type="ECO:0000313" key="2">
    <source>
        <dbReference type="EMBL" id="CAF3510801.1"/>
    </source>
</evidence>
<comment type="caution">
    <text evidence="3">The sequence shown here is derived from an EMBL/GenBank/DDBJ whole genome shotgun (WGS) entry which is preliminary data.</text>
</comment>
<dbReference type="Proteomes" id="UP000663872">
    <property type="component" value="Unassembled WGS sequence"/>
</dbReference>
<feature type="region of interest" description="Disordered" evidence="1">
    <location>
        <begin position="94"/>
        <end position="120"/>
    </location>
</feature>
<dbReference type="AlphaFoldDB" id="A0A821UPM5"/>
<sequence>MIDRLTANGTYSCIGSGNDRPNNRGGNFEVYKSDLDDDAKVTAVNSVLENENFLFIAVGRQSLNNPILQKTNRKSKKFLERKYLIREKNTLRAANSDEEEQLSQAEANKNERNRADSMQNLRTTDDIASMSTDGIDEKYQQVIIRIMQNSYGRMAMAYQRARNRYHELVNMYNEIFNFELQTLPLKKELNIESYLTVLDPCEKYYKVTVKDKYRQNLPLKKVFEVLQVYNSSEDDIINGTIPLLINLNIGGRETEFMLSQWPSQYEYTKKNQLLVSTKVESTANNLCFKGRAYDKLVIDFNYEVARYMIDCLSASIAAQPRNFREANEKFTQIVEFLALTQVAESNHGKRDYNQSRTPGMNKLARQLLRSIEANGSITFQEMFCSNNTGFQHYPPFGTDGVKRARYAVHHVTRHTIVDKYDKGELVGQIQVEVGRCDELSDDSDND</sequence>
<gene>
    <name evidence="2" type="ORF">GRG538_LOCUS18176</name>
    <name evidence="3" type="ORF">QYT958_LOCUS30287</name>
</gene>
<protein>
    <submittedName>
        <fullName evidence="3">Uncharacterized protein</fullName>
    </submittedName>
</protein>
<dbReference type="Proteomes" id="UP000663848">
    <property type="component" value="Unassembled WGS sequence"/>
</dbReference>
<reference evidence="3" key="1">
    <citation type="submission" date="2021-02" db="EMBL/GenBank/DDBJ databases">
        <authorList>
            <person name="Nowell W R."/>
        </authorList>
    </citation>
    <scope>NUCLEOTIDE SEQUENCE</scope>
</reference>
<name>A0A821UPM5_9BILA</name>
<dbReference type="EMBL" id="CAJOBR010009493">
    <property type="protein sequence ID" value="CAF4893631.1"/>
    <property type="molecule type" value="Genomic_DNA"/>
</dbReference>
<evidence type="ECO:0000313" key="4">
    <source>
        <dbReference type="Proteomes" id="UP000663848"/>
    </source>
</evidence>
<evidence type="ECO:0000256" key="1">
    <source>
        <dbReference type="SAM" id="MobiDB-lite"/>
    </source>
</evidence>
<proteinExistence type="predicted"/>
<evidence type="ECO:0000313" key="3">
    <source>
        <dbReference type="EMBL" id="CAF4893631.1"/>
    </source>
</evidence>